<evidence type="ECO:0000256" key="1">
    <source>
        <dbReference type="ARBA" id="ARBA00004571"/>
    </source>
</evidence>
<keyword evidence="5 9" id="KW-0798">TonB box</keyword>
<comment type="subcellular location">
    <subcellularLocation>
        <location evidence="1 8">Cell outer membrane</location>
        <topology evidence="1 8">Multi-pass membrane protein</topology>
    </subcellularLocation>
</comment>
<evidence type="ECO:0000256" key="2">
    <source>
        <dbReference type="ARBA" id="ARBA00022448"/>
    </source>
</evidence>
<evidence type="ECO:0000313" key="12">
    <source>
        <dbReference type="EMBL" id="GGO70622.1"/>
    </source>
</evidence>
<evidence type="ECO:0000256" key="7">
    <source>
        <dbReference type="ARBA" id="ARBA00023237"/>
    </source>
</evidence>
<dbReference type="Gene3D" id="3.55.50.30">
    <property type="match status" value="1"/>
</dbReference>
<evidence type="ECO:0000259" key="10">
    <source>
        <dbReference type="Pfam" id="PF00593"/>
    </source>
</evidence>
<protein>
    <submittedName>
        <fullName evidence="12">TonB-dependent receptor</fullName>
    </submittedName>
</protein>
<dbReference type="InterPro" id="IPR000531">
    <property type="entry name" value="Beta-barrel_TonB"/>
</dbReference>
<evidence type="ECO:0000256" key="4">
    <source>
        <dbReference type="ARBA" id="ARBA00022692"/>
    </source>
</evidence>
<evidence type="ECO:0000256" key="3">
    <source>
        <dbReference type="ARBA" id="ARBA00022452"/>
    </source>
</evidence>
<keyword evidence="6 8" id="KW-0472">Membrane</keyword>
<dbReference type="PROSITE" id="PS52016">
    <property type="entry name" value="TONB_DEPENDENT_REC_3"/>
    <property type="match status" value="1"/>
</dbReference>
<dbReference type="InterPro" id="IPR037066">
    <property type="entry name" value="Plug_dom_sf"/>
</dbReference>
<organism evidence="12 13">
    <name type="scientific">Bowmanella pacifica</name>
    <dbReference type="NCBI Taxonomy" id="502051"/>
    <lineage>
        <taxon>Bacteria</taxon>
        <taxon>Pseudomonadati</taxon>
        <taxon>Pseudomonadota</taxon>
        <taxon>Gammaproteobacteria</taxon>
        <taxon>Alteromonadales</taxon>
        <taxon>Alteromonadaceae</taxon>
        <taxon>Bowmanella</taxon>
    </lineage>
</organism>
<dbReference type="InterPro" id="IPR036942">
    <property type="entry name" value="Beta-barrel_TonB_sf"/>
</dbReference>
<comment type="caution">
    <text evidence="12">The sequence shown here is derived from an EMBL/GenBank/DDBJ whole genome shotgun (WGS) entry which is preliminary data.</text>
</comment>
<reference evidence="12" key="1">
    <citation type="journal article" date="2014" name="Int. J. Syst. Evol. Microbiol.">
        <title>Complete genome sequence of Corynebacterium casei LMG S-19264T (=DSM 44701T), isolated from a smear-ripened cheese.</title>
        <authorList>
            <consortium name="US DOE Joint Genome Institute (JGI-PGF)"/>
            <person name="Walter F."/>
            <person name="Albersmeier A."/>
            <person name="Kalinowski J."/>
            <person name="Ruckert C."/>
        </authorList>
    </citation>
    <scope>NUCLEOTIDE SEQUENCE</scope>
    <source>
        <strain evidence="12">CGMCC 1.7086</strain>
    </source>
</reference>
<reference evidence="12" key="2">
    <citation type="submission" date="2020-09" db="EMBL/GenBank/DDBJ databases">
        <authorList>
            <person name="Sun Q."/>
            <person name="Zhou Y."/>
        </authorList>
    </citation>
    <scope>NUCLEOTIDE SEQUENCE</scope>
    <source>
        <strain evidence="12">CGMCC 1.7086</strain>
    </source>
</reference>
<dbReference type="Pfam" id="PF07715">
    <property type="entry name" value="Plug"/>
    <property type="match status" value="1"/>
</dbReference>
<dbReference type="AlphaFoldDB" id="A0A917YYP3"/>
<keyword evidence="2 8" id="KW-0813">Transport</keyword>
<evidence type="ECO:0000256" key="6">
    <source>
        <dbReference type="ARBA" id="ARBA00023136"/>
    </source>
</evidence>
<dbReference type="Proteomes" id="UP000606935">
    <property type="component" value="Unassembled WGS sequence"/>
</dbReference>
<evidence type="ECO:0000256" key="9">
    <source>
        <dbReference type="RuleBase" id="RU003357"/>
    </source>
</evidence>
<dbReference type="PANTHER" id="PTHR40980">
    <property type="entry name" value="PLUG DOMAIN-CONTAINING PROTEIN"/>
    <property type="match status" value="1"/>
</dbReference>
<dbReference type="InterPro" id="IPR012910">
    <property type="entry name" value="Plug_dom"/>
</dbReference>
<dbReference type="Gene3D" id="2.40.170.20">
    <property type="entry name" value="TonB-dependent receptor, beta-barrel domain"/>
    <property type="match status" value="1"/>
</dbReference>
<dbReference type="Gene3D" id="2.170.130.10">
    <property type="entry name" value="TonB-dependent receptor, plug domain"/>
    <property type="match status" value="1"/>
</dbReference>
<accession>A0A917YYP3</accession>
<dbReference type="InterPro" id="IPR010104">
    <property type="entry name" value="TonB_rcpt_bac"/>
</dbReference>
<dbReference type="Pfam" id="PF00593">
    <property type="entry name" value="TonB_dep_Rec_b-barrel"/>
    <property type="match status" value="1"/>
</dbReference>
<keyword evidence="13" id="KW-1185">Reference proteome</keyword>
<sequence length="972" mass="108133">MRGAGGLSYGILLGSYWLLAGQVFAAEPSKIRFNIPPLQADKALTLFAEQADLTLVFPYEIARKTQANAVTGDMTVSQAAYLLLQGTRLQPSYLADGRLKIAQLRTQPVEEQNVKQHKLSAIAAFLSSLFIAPNVTAQMSEDGTVEEIVVTGQKLSRLRALDTKRNASMLMEALSTDNLGRLPDKNAAESLNRLPGVSILIEKGEGRFASIRGIRPDWNRVTVNGFETGSPEKDGSGRSMPLDILGGELLQSVEVYKAKTADMDGEGIGGTVNIVTKRPLDTDELQVTTNLRYGFESADQDNPYYDSDDPYNFDVAASGRINERLGWNLGASTSHRQYLAQGIYQDDWAEISGVAYPEQTKNNYYVVGRDRDTAVAGLQYKASDTTTLMLQGFYSQFDEFQHRNRFRQGIEQDGELIADINGDTVTMVPGGSFIRADLRREDINKKLLNLSFSGETLSGSWLHQYGINFGHNEISEPNADWGFRQNTPQDLGPDSWSLNENGVLEIAEGGLQHNLASNLRFHDVSYQNDSAEQDVFSAKFDSEYAYTLNGYAGAVKFGGKYSRSKKSFDYNNLSYDIERNNLADFNVTDGAFLNDVDGQARANLWFNLDALNALLHTNPELFDQVDDNGVANLASDRSVEEQVSAVYIMNTLQLNKLELVAGLRFEQTDVTSNANQRIDDKFEPVSIEGDNSVVLPSLIANYHFTDKLIGRASYTTALGRPNYGDISATSSFGIDENGDGVLSIGNPDLEPYTADNLDLALEWYPTDASLLSVAWFQKDIDNIIINDEKTLSGGSYEGIDYGVDELVVRTKRNADTAEVRGVEFNIQHQFSNLPQPFDGVGAMYSYTNIDAEFYDSNIGQNRKLEGQPEEIQSFTLFYEDDNLYVGLTYNYNASFLTDSNDLQRVEDDVEQGEFGRWDLRMSYNLSDSLTLYFDANNINDEPTTEFQGGNEAWNTEYEYVGTTYYFGLTYSL</sequence>
<dbReference type="InterPro" id="IPR039426">
    <property type="entry name" value="TonB-dep_rcpt-like"/>
</dbReference>
<name>A0A917YYP3_9ALTE</name>
<feature type="domain" description="TonB-dependent receptor-like beta-barrel" evidence="10">
    <location>
        <begin position="496"/>
        <end position="938"/>
    </location>
</feature>
<dbReference type="GO" id="GO:0009279">
    <property type="term" value="C:cell outer membrane"/>
    <property type="evidence" value="ECO:0007669"/>
    <property type="project" value="UniProtKB-SubCell"/>
</dbReference>
<comment type="similarity">
    <text evidence="8 9">Belongs to the TonB-dependent receptor family.</text>
</comment>
<evidence type="ECO:0000256" key="5">
    <source>
        <dbReference type="ARBA" id="ARBA00023077"/>
    </source>
</evidence>
<gene>
    <name evidence="12" type="ORF">GCM10010982_24570</name>
</gene>
<proteinExistence type="inferred from homology"/>
<dbReference type="NCBIfam" id="TIGR01782">
    <property type="entry name" value="TonB-Xanth-Caul"/>
    <property type="match status" value="1"/>
</dbReference>
<dbReference type="PANTHER" id="PTHR40980:SF4">
    <property type="entry name" value="TONB-DEPENDENT RECEPTOR-LIKE BETA-BARREL DOMAIN-CONTAINING PROTEIN"/>
    <property type="match status" value="1"/>
</dbReference>
<dbReference type="EMBL" id="BMLS01000003">
    <property type="protein sequence ID" value="GGO70622.1"/>
    <property type="molecule type" value="Genomic_DNA"/>
</dbReference>
<keyword evidence="7 8" id="KW-0998">Cell outer membrane</keyword>
<dbReference type="CDD" id="cd01347">
    <property type="entry name" value="ligand_gated_channel"/>
    <property type="match status" value="1"/>
</dbReference>
<keyword evidence="12" id="KW-0675">Receptor</keyword>
<feature type="domain" description="TonB-dependent receptor plug" evidence="11">
    <location>
        <begin position="164"/>
        <end position="271"/>
    </location>
</feature>
<evidence type="ECO:0000256" key="8">
    <source>
        <dbReference type="PROSITE-ProRule" id="PRU01360"/>
    </source>
</evidence>
<keyword evidence="3 8" id="KW-1134">Transmembrane beta strand</keyword>
<evidence type="ECO:0000259" key="11">
    <source>
        <dbReference type="Pfam" id="PF07715"/>
    </source>
</evidence>
<dbReference type="SUPFAM" id="SSF56935">
    <property type="entry name" value="Porins"/>
    <property type="match status" value="1"/>
</dbReference>
<evidence type="ECO:0000313" key="13">
    <source>
        <dbReference type="Proteomes" id="UP000606935"/>
    </source>
</evidence>
<keyword evidence="4 8" id="KW-0812">Transmembrane</keyword>